<dbReference type="AlphaFoldDB" id="A0A9Q8FK48"/>
<feature type="transmembrane region" description="Helical" evidence="1">
    <location>
        <begin position="12"/>
        <end position="30"/>
    </location>
</feature>
<accession>A0A9Q8FK48</accession>
<evidence type="ECO:0000256" key="1">
    <source>
        <dbReference type="SAM" id="Phobius"/>
    </source>
</evidence>
<keyword evidence="1" id="KW-1133">Transmembrane helix</keyword>
<protein>
    <submittedName>
        <fullName evidence="2">Uncharacterized protein</fullName>
    </submittedName>
</protein>
<keyword evidence="3" id="KW-1185">Reference proteome</keyword>
<dbReference type="EMBL" id="SCWD01000006">
    <property type="protein sequence ID" value="TDL95528.1"/>
    <property type="molecule type" value="Genomic_DNA"/>
</dbReference>
<evidence type="ECO:0000313" key="2">
    <source>
        <dbReference type="EMBL" id="TDL95528.1"/>
    </source>
</evidence>
<keyword evidence="1" id="KW-0812">Transmembrane</keyword>
<name>A0A9Q8FK48_9STAP</name>
<dbReference type="Proteomes" id="UP000295280">
    <property type="component" value="Unassembled WGS sequence"/>
</dbReference>
<feature type="transmembrane region" description="Helical" evidence="1">
    <location>
        <begin position="51"/>
        <end position="75"/>
    </location>
</feature>
<dbReference type="RefSeq" id="WP_133418376.1">
    <property type="nucleotide sequence ID" value="NZ_SCWD01000006.1"/>
</dbReference>
<proteinExistence type="predicted"/>
<organism evidence="2 3">
    <name type="scientific">Macrococcus carouselicus</name>
    <dbReference type="NCBI Taxonomy" id="69969"/>
    <lineage>
        <taxon>Bacteria</taxon>
        <taxon>Bacillati</taxon>
        <taxon>Bacillota</taxon>
        <taxon>Bacilli</taxon>
        <taxon>Bacillales</taxon>
        <taxon>Staphylococcaceae</taxon>
        <taxon>Macrococcus</taxon>
    </lineage>
</organism>
<sequence>MDTLTELFTSLSPGVKTLISAVVGFAALFFGGKTGIKAMAAFSDKNITEGLMFLGLTIAIGAISIILFVAIWGLAGDAGQDLNSEFGLLLLFLQ</sequence>
<keyword evidence="1" id="KW-0472">Membrane</keyword>
<comment type="caution">
    <text evidence="2">The sequence shown here is derived from an EMBL/GenBank/DDBJ whole genome shotgun (WGS) entry which is preliminary data.</text>
</comment>
<evidence type="ECO:0000313" key="3">
    <source>
        <dbReference type="Proteomes" id="UP000295280"/>
    </source>
</evidence>
<gene>
    <name evidence="2" type="ORF">ERX40_10115</name>
</gene>
<reference evidence="2 3" key="1">
    <citation type="submission" date="2019-01" db="EMBL/GenBank/DDBJ databases">
        <title>Draft genome sequences of the type strains of six Macrococcus species.</title>
        <authorList>
            <person name="Mazhar S."/>
            <person name="Altermann E."/>
            <person name="Hill C."/>
            <person name="Mcauliffe O."/>
        </authorList>
    </citation>
    <scope>NUCLEOTIDE SEQUENCE [LARGE SCALE GENOMIC DNA]</scope>
    <source>
        <strain evidence="2 3">ATCC 51828</strain>
    </source>
</reference>